<evidence type="ECO:0000313" key="5">
    <source>
        <dbReference type="Proteomes" id="UP000198900"/>
    </source>
</evidence>
<proteinExistence type="predicted"/>
<dbReference type="Proteomes" id="UP000198900">
    <property type="component" value="Unassembled WGS sequence"/>
</dbReference>
<keyword evidence="2" id="KW-0812">Transmembrane</keyword>
<feature type="compositionally biased region" description="Polar residues" evidence="1">
    <location>
        <begin position="2549"/>
        <end position="2558"/>
    </location>
</feature>
<dbReference type="SMART" id="SM00912">
    <property type="entry name" value="Haemagg_act"/>
    <property type="match status" value="1"/>
</dbReference>
<name>A0A7Z7B0E1_9BURK</name>
<reference evidence="4" key="1">
    <citation type="submission" date="2016-10" db="EMBL/GenBank/DDBJ databases">
        <authorList>
            <person name="Varghese N."/>
            <person name="Submissions S."/>
        </authorList>
    </citation>
    <scope>NUCLEOTIDE SEQUENCE [LARGE SCALE GENOMIC DNA]</scope>
    <source>
        <strain evidence="4">YR281</strain>
    </source>
</reference>
<comment type="caution">
    <text evidence="4">The sequence shown here is derived from an EMBL/GenBank/DDBJ whole genome shotgun (WGS) entry which is preliminary data.</text>
</comment>
<dbReference type="InterPro" id="IPR011050">
    <property type="entry name" value="Pectin_lyase_fold/virulence"/>
</dbReference>
<evidence type="ECO:0000256" key="1">
    <source>
        <dbReference type="SAM" id="MobiDB-lite"/>
    </source>
</evidence>
<feature type="compositionally biased region" description="Basic and acidic residues" evidence="1">
    <location>
        <begin position="2381"/>
        <end position="2399"/>
    </location>
</feature>
<feature type="compositionally biased region" description="Polar residues" evidence="1">
    <location>
        <begin position="2419"/>
        <end position="2428"/>
    </location>
</feature>
<feature type="compositionally biased region" description="Polar residues" evidence="1">
    <location>
        <begin position="2453"/>
        <end position="2462"/>
    </location>
</feature>
<evidence type="ECO:0000313" key="4">
    <source>
        <dbReference type="EMBL" id="SDG97912.1"/>
    </source>
</evidence>
<feature type="region of interest" description="Disordered" evidence="1">
    <location>
        <begin position="2377"/>
        <end position="2399"/>
    </location>
</feature>
<evidence type="ECO:0000256" key="2">
    <source>
        <dbReference type="SAM" id="Phobius"/>
    </source>
</evidence>
<sequence length="2558" mass="249295">MYGPETGPKCYSLWMQVTAVVMAVVMYFAPAVLLADATAHAAPIVDPRAPIPFQPTVTQSSAGVPVINIAAPNAQGLSVSQFQTLSSGPEGLIFNNSPIGGTSLIGGQVGANPNLAGRAASTILAQVTSTGSQYASVLAGPLEIFGNTAALIIANPNGISIPGGTSLTNISNLTLTTGTPQFITAVGGSSTDFAHAGALAYSVISGNISINGPPGSEGTPGVGIAGTVGNLDLIAQTVNLNAPLNASQRVNIITGNQLVSPTSSDATGIGYALSSNGSANAASSAGLPAGSYAIDASHFGSVTAGQVYIVGTAAGLGVNMQGSLMATTGNVVVNANGDVSVADTYANQNVGLASTGKTSISGTGLANQNYTVNAGGDISSTGSVSAGQDAVMTAGGNLNAASVASNGNSTLTASNSMTVGSVTGQTLSLRAGAGDLTVNSGIDAPGVIAAVAGHDLTINGAAQGGSTVTLTAAHNATVNGSVAAVGDVSLIGATGTATTTGNVTTNGQLDVVGQQGVSLGGTVSSQGNAAIASSVGNVVINGALSTPGQAAVTAGQDATVAGDIHSGQSTTVTATRDVTLDGVLEVDGSGNAVVGAGRDITGTGNVSVANDTTLTAGRNLAMSGSIQTGNNLGATVAQNLVVGATTAVGTETLTATAGNATLAGNALSGGDMKVNAGTNLTAQGKVQSLGNVGLNAQGGNLETGGAVSAAGSATLNAGQNLTLGDQTTVSQDATLTGTNIATKGLAIGGNLVASATHNLDTSAGQLNAPFSASAPAVSVNGNATLTGANVTTANAVIGGTYSAKGTTVLTTGGTAAYKGDATLTGGAVTNVGTQMAAGNLTVSGTTVSNQGSLSSLQTMTVNAADLTNSGTIYGPTTNVNVSGSTTNTGGLLATNALALTTGSLNNGNGLIFAGDVNNPTSATGNANVTVTGGNGTFNNTNGQILAQHNLALDLSNQAIDPSAVSFGSVTAGSAFDLSVRTINNSGAWTLPGVTVNVTAGQGINNAGTINQGAGTLTLNGAVTNSGVVTAQDLTINGSLANQTNATLQANDAFTLNGSGTNAGTAAAVNTLTISGSSYNNSGGTTRAGGSGSAPGSGNLNVNLTGDLTNVGGTLTATNDLALTANSVSNSGATSGSTTTTTTTVDNTALALGLVVGTEIIDVASWIGHGGDTTCCNVTSTTKSVSLADALSVDGGFSSGGVNPAVNGNTVTLVEIPTVTGSDRNGNPIVQNRWFVQTPDNASQGISTITLQLPTATETTTTTGSMGGASSVIAAGHNLSLNANALNNQGGTVTAGNDANINVQSLSNGGTSYTSTVTDTVDISAINSFLSQAPKSISVWGSFHAADGTSSNDGCPNSRGTCLDPSGIALSAPGSVGTLSTSSSVTVQGPTGQIAAGNNVNLSGGNLVNAGSVVAGNNVNVSAGSFTNQGTNTPTLTTTAGCAPGFSGCNSSATSNPNSTSYSYQQTNATVAAGNDIVIASGSVNNTYGDLVAGHNVVIGGAGTTATSTTQAGSVTNTSGAIAAGNDARINAANVTNTIAAPAQIHQNYGSGSPFAGCSQGCEAYLDVQSANPGTITANHDVSIQAGTFSNTGSLVTALNNVTVNATSSASSSNQYLNAYWHGSPAGQSTSTWGCAANPSLCATLYGSAYNSGDAQDPAGLPSAVGLSDFIPGTIQAGNTLSVNSPTLTNTGNVVGQTVALSGSSLVNGLTNPHVYTPPPTVSGQLISLGPPAVPASATTSVNGAGQVTNLNGQPVSVTGAAGVPTGVPVGVTTVGKPVVPTVQTVAGQGSSVTYLVNNPASAVTGDLSPSALLAALPASLQPSVKQFYYDPYTQAQQVEQAALVATGKSSFYSTPSATDSSGQSSINNLDTAALYGAALQYAEQHNIALGTQLSETQLAQVNAPMLWYVEETVPEPGCTVTGNGACPTVQALMPEVLLPQNYAVVNADGEITGTNVTLDYANSILNTGSITAQNLTVNTGTLTNEQRSTDVGVIYQLITDGLLEQTTGTVVQQGGFMSAANYDIHAQAINQIGGALQQVDANGSVDNAATAQLLANLKGELGSSFTQTTVSDNLHTEISGGMAWYDQLFIMVCIVGISVMSAGAASPAIGAAAGTTAGSGSAFAAAGTVGGTVVSAGTANVALSAAIGGMMSSAMSQTAFGDGSFSVAAMFEAGATAALTAGLTNGITFGGGSVGWSWTASSNSLASLAGVQTVGGLMVPQAGASTGSIGTAALAMGATATIQAGVQTLLEGGSFMTNLRNSAVSDAAAAVAYGIGDLNYNGDLNGAAYLAAHAALGCLAGAATGQGCGGGAIGAAASAVLSPLLLGGIDPTHSALDSGQQAMLAAFATLVGGGLAGLAGQSWIGGATAAQNEALNNTGNHWDRPGHAEEDGFDEERKDISKVDSALTGKKIVGFDDANNPQTVNTPLGGSGGGATNSADAPVYNPQGAARATANSGNWSSGSLSQTVQNIVGSNPQVTYTTSGKTLYTNPTTGMSVVYDNAGNYYRVQNAAGQYLDQSGNVIPNNVPLIGPNKTTQTGVPSGVRNGLTHFNNTDPVK</sequence>
<feature type="region of interest" description="Disordered" evidence="1">
    <location>
        <begin position="2413"/>
        <end position="2462"/>
    </location>
</feature>
<organism evidence="4 5">
    <name type="scientific">Paraburkholderia steynii</name>
    <dbReference type="NCBI Taxonomy" id="1245441"/>
    <lineage>
        <taxon>Bacteria</taxon>
        <taxon>Pseudomonadati</taxon>
        <taxon>Pseudomonadota</taxon>
        <taxon>Betaproteobacteria</taxon>
        <taxon>Burkholderiales</taxon>
        <taxon>Burkholderiaceae</taxon>
        <taxon>Paraburkholderia</taxon>
    </lineage>
</organism>
<accession>A0A7Z7B0E1</accession>
<keyword evidence="2" id="KW-1133">Transmembrane helix</keyword>
<dbReference type="InterPro" id="IPR012334">
    <property type="entry name" value="Pectin_lyas_fold"/>
</dbReference>
<dbReference type="Pfam" id="PF05860">
    <property type="entry name" value="TPS"/>
    <property type="match status" value="1"/>
</dbReference>
<keyword evidence="2" id="KW-0472">Membrane</keyword>
<feature type="region of interest" description="Disordered" evidence="1">
    <location>
        <begin position="2535"/>
        <end position="2558"/>
    </location>
</feature>
<gene>
    <name evidence="4" type="ORF">SAMN04487926_101494</name>
</gene>
<protein>
    <submittedName>
        <fullName evidence="4">Filamentous hemagglutinin</fullName>
    </submittedName>
</protein>
<dbReference type="Gene3D" id="2.160.20.10">
    <property type="entry name" value="Single-stranded right-handed beta-helix, Pectin lyase-like"/>
    <property type="match status" value="1"/>
</dbReference>
<dbReference type="EMBL" id="FNDI01000001">
    <property type="protein sequence ID" value="SDG97912.1"/>
    <property type="molecule type" value="Genomic_DNA"/>
</dbReference>
<keyword evidence="5" id="KW-1185">Reference proteome</keyword>
<feature type="transmembrane region" description="Helical" evidence="2">
    <location>
        <begin position="12"/>
        <end position="35"/>
    </location>
</feature>
<dbReference type="InterPro" id="IPR008638">
    <property type="entry name" value="FhaB/CdiA-like_TPS"/>
</dbReference>
<dbReference type="SUPFAM" id="SSF51126">
    <property type="entry name" value="Pectin lyase-like"/>
    <property type="match status" value="1"/>
</dbReference>
<evidence type="ECO:0000259" key="3">
    <source>
        <dbReference type="SMART" id="SM00912"/>
    </source>
</evidence>
<feature type="domain" description="Filamentous haemagglutinin FhaB/tRNA nuclease CdiA-like TPS" evidence="3">
    <location>
        <begin position="61"/>
        <end position="185"/>
    </location>
</feature>